<organism evidence="1 2">
    <name type="scientific">Sediminicurvatus halobius</name>
    <dbReference type="NCBI Taxonomy" id="2182432"/>
    <lineage>
        <taxon>Bacteria</taxon>
        <taxon>Pseudomonadati</taxon>
        <taxon>Pseudomonadota</taxon>
        <taxon>Gammaproteobacteria</taxon>
        <taxon>Chromatiales</taxon>
        <taxon>Ectothiorhodospiraceae</taxon>
        <taxon>Sediminicurvatus</taxon>
    </lineage>
</organism>
<comment type="caution">
    <text evidence="1">The sequence shown here is derived from an EMBL/GenBank/DDBJ whole genome shotgun (WGS) entry which is preliminary data.</text>
</comment>
<dbReference type="OrthoDB" id="9814566at2"/>
<dbReference type="InterPro" id="IPR017143">
    <property type="entry name" value="UCP037225"/>
</dbReference>
<reference evidence="1 2" key="1">
    <citation type="submission" date="2018-05" db="EMBL/GenBank/DDBJ databases">
        <title>Spiribacter halobius sp. nov., a moderately halophilic bacterium isolated from marine solar saltern.</title>
        <authorList>
            <person name="Zheng W.-S."/>
            <person name="Lu D.-C."/>
            <person name="Du Z.-J."/>
        </authorList>
    </citation>
    <scope>NUCLEOTIDE SEQUENCE [LARGE SCALE GENOMIC DNA]</scope>
    <source>
        <strain evidence="1 2">E85</strain>
    </source>
</reference>
<dbReference type="PIRSF" id="PIRSF037225">
    <property type="entry name" value="UCP037225"/>
    <property type="match status" value="1"/>
</dbReference>
<dbReference type="InterPro" id="IPR025990">
    <property type="entry name" value="zinc_ribbon_bacterial"/>
</dbReference>
<evidence type="ECO:0000313" key="2">
    <source>
        <dbReference type="Proteomes" id="UP000245474"/>
    </source>
</evidence>
<accession>A0A2U2N6L8</accession>
<gene>
    <name evidence="1" type="ORF">DEM34_03120</name>
</gene>
<dbReference type="AlphaFoldDB" id="A0A2U2N6L8"/>
<name>A0A2U2N6L8_9GAMM</name>
<dbReference type="EMBL" id="QFFI01000004">
    <property type="protein sequence ID" value="PWG64806.1"/>
    <property type="molecule type" value="Genomic_DNA"/>
</dbReference>
<dbReference type="Proteomes" id="UP000245474">
    <property type="component" value="Unassembled WGS sequence"/>
</dbReference>
<dbReference type="Pfam" id="PF14255">
    <property type="entry name" value="Zn_ribbon_21"/>
    <property type="match status" value="1"/>
</dbReference>
<dbReference type="RefSeq" id="WP_109676184.1">
    <property type="nucleotide sequence ID" value="NZ_CP086615.1"/>
</dbReference>
<sequence length="61" mass="6841">MIEERTVECPYCGEPFTTLVDWSAGDQSYVEDCAVCCRPIEFRLMADSTGSGEIVTLRDDE</sequence>
<keyword evidence="2" id="KW-1185">Reference proteome</keyword>
<protein>
    <submittedName>
        <fullName evidence="1">CPXCG motif-containing cysteine-rich protein</fullName>
    </submittedName>
</protein>
<evidence type="ECO:0000313" key="1">
    <source>
        <dbReference type="EMBL" id="PWG64806.1"/>
    </source>
</evidence>
<proteinExistence type="predicted"/>